<feature type="signal peptide" evidence="1">
    <location>
        <begin position="1"/>
        <end position="24"/>
    </location>
</feature>
<dbReference type="Proteomes" id="UP000504612">
    <property type="component" value="Unplaced"/>
</dbReference>
<dbReference type="SUPFAM" id="SSF56496">
    <property type="entry name" value="Fibrinogen C-terminal domain-like"/>
    <property type="match status" value="1"/>
</dbReference>
<feature type="non-terminal residue" evidence="4">
    <location>
        <position position="178"/>
    </location>
</feature>
<dbReference type="InterPro" id="IPR014716">
    <property type="entry name" value="Fibrinogen_a/b/g_C_1"/>
</dbReference>
<feature type="chain" id="PRO_5026839858" evidence="1">
    <location>
        <begin position="25"/>
        <end position="178"/>
    </location>
</feature>
<dbReference type="InterPro" id="IPR036056">
    <property type="entry name" value="Fibrinogen-like_C"/>
</dbReference>
<dbReference type="Pfam" id="PF00147">
    <property type="entry name" value="Fibrinogen_C"/>
    <property type="match status" value="1"/>
</dbReference>
<evidence type="ECO:0000256" key="1">
    <source>
        <dbReference type="SAM" id="SignalP"/>
    </source>
</evidence>
<dbReference type="KEGG" id="nss:113431152"/>
<protein>
    <submittedName>
        <fullName evidence="4">Ficolin-1-like</fullName>
    </submittedName>
</protein>
<keyword evidence="3" id="KW-1185">Reference proteome</keyword>
<dbReference type="NCBIfam" id="NF040941">
    <property type="entry name" value="GGGWT_bact"/>
    <property type="match status" value="1"/>
</dbReference>
<dbReference type="PANTHER" id="PTHR24637">
    <property type="entry name" value="COLLAGEN"/>
    <property type="match status" value="1"/>
</dbReference>
<proteinExistence type="predicted"/>
<evidence type="ECO:0000313" key="4">
    <source>
        <dbReference type="RefSeq" id="XP_026549292.1"/>
    </source>
</evidence>
<dbReference type="AlphaFoldDB" id="A0A6J1W1T9"/>
<dbReference type="InterPro" id="IPR008160">
    <property type="entry name" value="Collagen"/>
</dbReference>
<dbReference type="RefSeq" id="XP_026549292.1">
    <property type="nucleotide sequence ID" value="XM_026693507.1"/>
</dbReference>
<keyword evidence="1" id="KW-0732">Signal</keyword>
<accession>A0A6J1W1T9</accession>
<evidence type="ECO:0000313" key="3">
    <source>
        <dbReference type="Proteomes" id="UP000504612"/>
    </source>
</evidence>
<dbReference type="GeneID" id="113431152"/>
<organism evidence="3 4">
    <name type="scientific">Notechis scutatus</name>
    <name type="common">mainland tiger snake</name>
    <dbReference type="NCBI Taxonomy" id="8663"/>
    <lineage>
        <taxon>Eukaryota</taxon>
        <taxon>Metazoa</taxon>
        <taxon>Chordata</taxon>
        <taxon>Craniata</taxon>
        <taxon>Vertebrata</taxon>
        <taxon>Euteleostomi</taxon>
        <taxon>Lepidosauria</taxon>
        <taxon>Squamata</taxon>
        <taxon>Bifurcata</taxon>
        <taxon>Unidentata</taxon>
        <taxon>Episquamata</taxon>
        <taxon>Toxicofera</taxon>
        <taxon>Serpentes</taxon>
        <taxon>Colubroidea</taxon>
        <taxon>Elapidae</taxon>
        <taxon>Hydrophiinae</taxon>
        <taxon>Notechis</taxon>
    </lineage>
</organism>
<dbReference type="Pfam" id="PF01391">
    <property type="entry name" value="Collagen"/>
    <property type="match status" value="1"/>
</dbReference>
<sequence>MRRAREQAGLLLFCLMIVIHRGAQDSSCPEFKALGLNGNETIAIVRGSPGLPGAQGPRGPPGIPGAKGERGLQGIPGKVGAPGPKGKRGNSALPCLFCIPGKKGDPGEMDEKRLEVLQCKRGARNCKELLKRGMVLSGWYTIYPQDCKPLEVLCDMDTDGGGWIVSPAEGGSSQAWPR</sequence>
<reference evidence="4" key="1">
    <citation type="submission" date="2025-08" db="UniProtKB">
        <authorList>
            <consortium name="RefSeq"/>
        </authorList>
    </citation>
    <scope>IDENTIFICATION</scope>
</reference>
<dbReference type="Gene3D" id="3.90.215.10">
    <property type="entry name" value="Gamma Fibrinogen, chain A, domain 1"/>
    <property type="match status" value="1"/>
</dbReference>
<dbReference type="PANTHER" id="PTHR24637:SF421">
    <property type="entry name" value="CUTICLE COLLAGEN DPY-2"/>
    <property type="match status" value="1"/>
</dbReference>
<gene>
    <name evidence="4" type="primary">LOC113431152</name>
</gene>
<feature type="domain" description="Fibrinogen C-terminal" evidence="2">
    <location>
        <begin position="117"/>
        <end position="178"/>
    </location>
</feature>
<name>A0A6J1W1T9_9SAUR</name>
<evidence type="ECO:0000259" key="2">
    <source>
        <dbReference type="PROSITE" id="PS51406"/>
    </source>
</evidence>
<dbReference type="InterPro" id="IPR002181">
    <property type="entry name" value="Fibrinogen_a/b/g_C_dom"/>
</dbReference>
<dbReference type="PROSITE" id="PS51406">
    <property type="entry name" value="FIBRINOGEN_C_2"/>
    <property type="match status" value="1"/>
</dbReference>